<protein>
    <recommendedName>
        <fullName evidence="3">RRM domain-containing protein</fullName>
    </recommendedName>
</protein>
<reference evidence="4 5" key="1">
    <citation type="journal article" date="2024" name="Plant Biotechnol. J.">
        <title>Dendrobium thyrsiflorum genome and its molecular insights into genes involved in important horticultural traits.</title>
        <authorList>
            <person name="Chen B."/>
            <person name="Wang J.Y."/>
            <person name="Zheng P.J."/>
            <person name="Li K.L."/>
            <person name="Liang Y.M."/>
            <person name="Chen X.F."/>
            <person name="Zhang C."/>
            <person name="Zhao X."/>
            <person name="He X."/>
            <person name="Zhang G.Q."/>
            <person name="Liu Z.J."/>
            <person name="Xu Q."/>
        </authorList>
    </citation>
    <scope>NUCLEOTIDE SEQUENCE [LARGE SCALE GENOMIC DNA]</scope>
    <source>
        <strain evidence="4">GZMU011</strain>
    </source>
</reference>
<sequence>MTTLKGLHLAAAAVKPQNITNPLSKLSFVDPLLLLFSLLPAPQLILRHRILQNPREEGSFEPPHADEEPEDGQQQSSIESRRLYVGNLSFSMTSSELSDIFSEAGKIDQVEIFWSGMGCKFVEKGSGYERTADIESLDHGRFDGRFPDLEMSDFCDLGSLDSSRRAARFDYKIVTFGDRLVIRIAV</sequence>
<proteinExistence type="predicted"/>
<dbReference type="EMBL" id="JANQDX010000019">
    <property type="protein sequence ID" value="KAL0904535.1"/>
    <property type="molecule type" value="Genomic_DNA"/>
</dbReference>
<evidence type="ECO:0000256" key="1">
    <source>
        <dbReference type="PROSITE-ProRule" id="PRU00176"/>
    </source>
</evidence>
<gene>
    <name evidence="4" type="ORF">M5K25_026659</name>
</gene>
<dbReference type="PROSITE" id="PS50102">
    <property type="entry name" value="RRM"/>
    <property type="match status" value="1"/>
</dbReference>
<dbReference type="SMART" id="SM00360">
    <property type="entry name" value="RRM"/>
    <property type="match status" value="1"/>
</dbReference>
<keyword evidence="1" id="KW-0694">RNA-binding</keyword>
<dbReference type="InterPro" id="IPR035979">
    <property type="entry name" value="RBD_domain_sf"/>
</dbReference>
<dbReference type="Proteomes" id="UP001552299">
    <property type="component" value="Unassembled WGS sequence"/>
</dbReference>
<dbReference type="SUPFAM" id="SSF54928">
    <property type="entry name" value="RNA-binding domain, RBD"/>
    <property type="match status" value="1"/>
</dbReference>
<evidence type="ECO:0000313" key="4">
    <source>
        <dbReference type="EMBL" id="KAL0904535.1"/>
    </source>
</evidence>
<feature type="domain" description="RRM" evidence="3">
    <location>
        <begin position="81"/>
        <end position="154"/>
    </location>
</feature>
<dbReference type="InterPro" id="IPR012677">
    <property type="entry name" value="Nucleotide-bd_a/b_plait_sf"/>
</dbReference>
<dbReference type="GO" id="GO:0003723">
    <property type="term" value="F:RNA binding"/>
    <property type="evidence" value="ECO:0007669"/>
    <property type="project" value="UniProtKB-UniRule"/>
</dbReference>
<feature type="compositionally biased region" description="Basic and acidic residues" evidence="2">
    <location>
        <begin position="56"/>
        <end position="66"/>
    </location>
</feature>
<evidence type="ECO:0000313" key="5">
    <source>
        <dbReference type="Proteomes" id="UP001552299"/>
    </source>
</evidence>
<dbReference type="AlphaFoldDB" id="A0ABD0TY71"/>
<name>A0ABD0TY71_DENTH</name>
<feature type="region of interest" description="Disordered" evidence="2">
    <location>
        <begin position="56"/>
        <end position="77"/>
    </location>
</feature>
<dbReference type="Pfam" id="PF00076">
    <property type="entry name" value="RRM_1"/>
    <property type="match status" value="1"/>
</dbReference>
<evidence type="ECO:0000256" key="2">
    <source>
        <dbReference type="SAM" id="MobiDB-lite"/>
    </source>
</evidence>
<dbReference type="InterPro" id="IPR000504">
    <property type="entry name" value="RRM_dom"/>
</dbReference>
<organism evidence="4 5">
    <name type="scientific">Dendrobium thyrsiflorum</name>
    <name type="common">Pinecone-like raceme dendrobium</name>
    <name type="synonym">Orchid</name>
    <dbReference type="NCBI Taxonomy" id="117978"/>
    <lineage>
        <taxon>Eukaryota</taxon>
        <taxon>Viridiplantae</taxon>
        <taxon>Streptophyta</taxon>
        <taxon>Embryophyta</taxon>
        <taxon>Tracheophyta</taxon>
        <taxon>Spermatophyta</taxon>
        <taxon>Magnoliopsida</taxon>
        <taxon>Liliopsida</taxon>
        <taxon>Asparagales</taxon>
        <taxon>Orchidaceae</taxon>
        <taxon>Epidendroideae</taxon>
        <taxon>Malaxideae</taxon>
        <taxon>Dendrobiinae</taxon>
        <taxon>Dendrobium</taxon>
    </lineage>
</organism>
<evidence type="ECO:0000259" key="3">
    <source>
        <dbReference type="PROSITE" id="PS50102"/>
    </source>
</evidence>
<keyword evidence="5" id="KW-1185">Reference proteome</keyword>
<dbReference type="Gene3D" id="3.30.70.330">
    <property type="match status" value="1"/>
</dbReference>
<comment type="caution">
    <text evidence="4">The sequence shown here is derived from an EMBL/GenBank/DDBJ whole genome shotgun (WGS) entry which is preliminary data.</text>
</comment>
<accession>A0ABD0TY71</accession>